<keyword evidence="8" id="KW-0539">Nucleus</keyword>
<dbReference type="PANTHER" id="PTHR10012:SF3">
    <property type="entry name" value="SERINE_THREONINE-PROTEIN PHOSPHATASE 2A ACTIVATOR 1"/>
    <property type="match status" value="1"/>
</dbReference>
<dbReference type="InterPro" id="IPR004327">
    <property type="entry name" value="Phstyr_phstse_ac"/>
</dbReference>
<evidence type="ECO:0000256" key="8">
    <source>
        <dbReference type="ARBA" id="ARBA00023242"/>
    </source>
</evidence>
<organism evidence="11">
    <name type="scientific">Blastobotrys adeninivorans</name>
    <name type="common">Yeast</name>
    <name type="synonym">Arxula adeninivorans</name>
    <dbReference type="NCBI Taxonomy" id="409370"/>
    <lineage>
        <taxon>Eukaryota</taxon>
        <taxon>Fungi</taxon>
        <taxon>Dikarya</taxon>
        <taxon>Ascomycota</taxon>
        <taxon>Saccharomycotina</taxon>
        <taxon>Dipodascomycetes</taxon>
        <taxon>Dipodascales</taxon>
        <taxon>Trichomonascaceae</taxon>
        <taxon>Blastobotrys</taxon>
    </lineage>
</organism>
<dbReference type="PANTHER" id="PTHR10012">
    <property type="entry name" value="SERINE/THREONINE-PROTEIN PHOSPHATASE 2A REGULATORY SUBUNIT B"/>
    <property type="match status" value="1"/>
</dbReference>
<evidence type="ECO:0000256" key="4">
    <source>
        <dbReference type="ARBA" id="ARBA00011019"/>
    </source>
</evidence>
<dbReference type="GO" id="GO:0005737">
    <property type="term" value="C:cytoplasm"/>
    <property type="evidence" value="ECO:0007669"/>
    <property type="project" value="UniProtKB-SubCell"/>
</dbReference>
<keyword evidence="5 9" id="KW-0963">Cytoplasm</keyword>
<evidence type="ECO:0000256" key="9">
    <source>
        <dbReference type="RuleBase" id="RU361210"/>
    </source>
</evidence>
<dbReference type="PIRSF" id="PIRSF016325">
    <property type="entry name" value="Phstyr_phstse_ac"/>
    <property type="match status" value="1"/>
</dbReference>
<comment type="subcellular location">
    <subcellularLocation>
        <location evidence="3 9">Cytoplasm</location>
    </subcellularLocation>
    <subcellularLocation>
        <location evidence="2">Nucleus</location>
    </subcellularLocation>
</comment>
<dbReference type="Pfam" id="PF03095">
    <property type="entry name" value="PTPA"/>
    <property type="match status" value="1"/>
</dbReference>
<evidence type="ECO:0000256" key="5">
    <source>
        <dbReference type="ARBA" id="ARBA00022490"/>
    </source>
</evidence>
<proteinExistence type="inferred from homology"/>
<reference evidence="11" key="1">
    <citation type="submission" date="2014-02" db="EMBL/GenBank/DDBJ databases">
        <authorList>
            <person name="Genoscope - CEA"/>
        </authorList>
    </citation>
    <scope>NUCLEOTIDE SEQUENCE</scope>
    <source>
        <strain evidence="11">LS3</strain>
    </source>
</reference>
<dbReference type="GO" id="GO:0007052">
    <property type="term" value="P:mitotic spindle organization"/>
    <property type="evidence" value="ECO:0007669"/>
    <property type="project" value="TreeGrafter"/>
</dbReference>
<dbReference type="FunFam" id="1.20.120.1150:FF:000002">
    <property type="entry name" value="Serine/threonine-protein phosphatase 2A activator"/>
    <property type="match status" value="1"/>
</dbReference>
<comment type="catalytic activity">
    <reaction evidence="1 9">
        <text>[protein]-peptidylproline (omega=180) = [protein]-peptidylproline (omega=0)</text>
        <dbReference type="Rhea" id="RHEA:16237"/>
        <dbReference type="Rhea" id="RHEA-COMP:10747"/>
        <dbReference type="Rhea" id="RHEA-COMP:10748"/>
        <dbReference type="ChEBI" id="CHEBI:83833"/>
        <dbReference type="ChEBI" id="CHEBI:83834"/>
        <dbReference type="EC" id="5.2.1.8"/>
    </reaction>
</comment>
<protein>
    <recommendedName>
        <fullName evidence="9">Serine/threonine-protein phosphatase 2A activator</fullName>
        <ecNumber evidence="9">5.2.1.8</ecNumber>
    </recommendedName>
    <alternativeName>
        <fullName evidence="9">Phosphotyrosyl phosphatase activator</fullName>
    </alternativeName>
</protein>
<keyword evidence="7 9" id="KW-0413">Isomerase</keyword>
<evidence type="ECO:0000313" key="11">
    <source>
        <dbReference type="EMBL" id="CDP37595.1"/>
    </source>
</evidence>
<sequence>MEEPGKSESQSGAGTAEAAGQRTEFITPVKRISDAEGLVEFQKSEAFRRIQDLISKLSLAVSLKKIPSSSSNEAVNRIITLLDTLVRLIDETPPSTGPRRFGNVSFREWHRKLDAEGPKLIRNHLSKQCLSKGADIELVPYFLGAFGSGQRLDFGTGHELSFLAFVGGLLYTEELGDPTGEDLLLLFDRYFKVVQKLVETYTLEPAGSKGVWGLDDHFHIPYILGSAQIVDITKPDAPTPSLPPKSVLDKQIVKEQAPVNLYFSAIAFIYKVKHGHFHEHSPILYDVTGVTTWHKIHRGMIKMYLAEVLGKFPVVQHFVFGSLFPFEPAH</sequence>
<dbReference type="Gene3D" id="1.20.120.1150">
    <property type="match status" value="1"/>
</dbReference>
<dbReference type="PhylomeDB" id="A0A060T902"/>
<comment type="similarity">
    <text evidence="4 9">Belongs to the PTPA-type PPIase family.</text>
</comment>
<dbReference type="GO" id="GO:0003755">
    <property type="term" value="F:peptidyl-prolyl cis-trans isomerase activity"/>
    <property type="evidence" value="ECO:0007669"/>
    <property type="project" value="UniProtKB-KW"/>
</dbReference>
<name>A0A060T902_BLAAD</name>
<reference evidence="11" key="2">
    <citation type="submission" date="2014-06" db="EMBL/GenBank/DDBJ databases">
        <title>The complete genome of Blastobotrys (Arxula) adeninivorans LS3 - a yeast of biotechnological interest.</title>
        <authorList>
            <person name="Kunze G."/>
            <person name="Gaillardin C."/>
            <person name="Czernicka M."/>
            <person name="Durrens P."/>
            <person name="Martin T."/>
            <person name="Boer E."/>
            <person name="Gabaldon T."/>
            <person name="Cruz J."/>
            <person name="Talla E."/>
            <person name="Marck C."/>
            <person name="Goffeau A."/>
            <person name="Barbe V."/>
            <person name="Baret P."/>
            <person name="Baronian K."/>
            <person name="Beier S."/>
            <person name="Bleykasten C."/>
            <person name="Bode R."/>
            <person name="Casaregola S."/>
            <person name="Despons L."/>
            <person name="Fairhead C."/>
            <person name="Giersberg M."/>
            <person name="Gierski P."/>
            <person name="Hahnel U."/>
            <person name="Hartmann A."/>
            <person name="Jankowska D."/>
            <person name="Jubin C."/>
            <person name="Jung P."/>
            <person name="Lafontaine I."/>
            <person name="Leh-Louis V."/>
            <person name="Lemaire M."/>
            <person name="Marcet-Houben M."/>
            <person name="Mascher M."/>
            <person name="Morel G."/>
            <person name="Richard G.-F."/>
            <person name="Riechen J."/>
            <person name="Sacerdot C."/>
            <person name="Sarkar A."/>
            <person name="Savel G."/>
            <person name="Schacherer J."/>
            <person name="Sherman D."/>
            <person name="Straub M.-L."/>
            <person name="Stein N."/>
            <person name="Thierry A."/>
            <person name="Trautwein-Schult A."/>
            <person name="Westhof E."/>
            <person name="Worch S."/>
            <person name="Dujon B."/>
            <person name="Souciet J.-L."/>
            <person name="Wincker P."/>
            <person name="Scholz U."/>
            <person name="Neuveglise N."/>
        </authorList>
    </citation>
    <scope>NUCLEOTIDE SEQUENCE</scope>
    <source>
        <strain evidence="11">LS3</strain>
    </source>
</reference>
<dbReference type="InterPro" id="IPR043170">
    <property type="entry name" value="PTPA_C_lid"/>
</dbReference>
<dbReference type="GO" id="GO:0008160">
    <property type="term" value="F:protein tyrosine phosphatase activator activity"/>
    <property type="evidence" value="ECO:0007669"/>
    <property type="project" value="TreeGrafter"/>
</dbReference>
<evidence type="ECO:0000256" key="7">
    <source>
        <dbReference type="ARBA" id="ARBA00023235"/>
    </source>
</evidence>
<evidence type="ECO:0000256" key="1">
    <source>
        <dbReference type="ARBA" id="ARBA00000971"/>
    </source>
</evidence>
<evidence type="ECO:0000256" key="3">
    <source>
        <dbReference type="ARBA" id="ARBA00004496"/>
    </source>
</evidence>
<evidence type="ECO:0000256" key="6">
    <source>
        <dbReference type="ARBA" id="ARBA00023110"/>
    </source>
</evidence>
<accession>A0A060T902</accession>
<comment type="function">
    <text evidence="9">PPIases accelerate the folding of proteins. It catalyzes the cis-trans isomerization of proline imidic peptide bonds in oligopeptides.</text>
</comment>
<dbReference type="InterPro" id="IPR037218">
    <property type="entry name" value="PTPA_sf"/>
</dbReference>
<dbReference type="GO" id="GO:0000159">
    <property type="term" value="C:protein phosphatase type 2A complex"/>
    <property type="evidence" value="ECO:0007669"/>
    <property type="project" value="TreeGrafter"/>
</dbReference>
<dbReference type="SUPFAM" id="SSF140984">
    <property type="entry name" value="PTPA-like"/>
    <property type="match status" value="1"/>
</dbReference>
<dbReference type="AlphaFoldDB" id="A0A060T902"/>
<evidence type="ECO:0000256" key="10">
    <source>
        <dbReference type="SAM" id="MobiDB-lite"/>
    </source>
</evidence>
<feature type="region of interest" description="Disordered" evidence="10">
    <location>
        <begin position="1"/>
        <end position="24"/>
    </location>
</feature>
<evidence type="ECO:0000256" key="2">
    <source>
        <dbReference type="ARBA" id="ARBA00004123"/>
    </source>
</evidence>
<keyword evidence="6 9" id="KW-0697">Rotamase</keyword>
<dbReference type="GO" id="GO:0005634">
    <property type="term" value="C:nucleus"/>
    <property type="evidence" value="ECO:0007669"/>
    <property type="project" value="UniProtKB-SubCell"/>
</dbReference>
<dbReference type="CDD" id="cd04087">
    <property type="entry name" value="PTPA"/>
    <property type="match status" value="1"/>
</dbReference>
<gene>
    <name evidence="11" type="ORF">GNLVRS02_ARAD1D15026g</name>
</gene>
<dbReference type="EC" id="5.2.1.8" evidence="9"/>
<dbReference type="EMBL" id="HG937694">
    <property type="protein sequence ID" value="CDP37595.1"/>
    <property type="molecule type" value="Genomic_DNA"/>
</dbReference>